<keyword evidence="1" id="KW-0862">Zinc</keyword>
<evidence type="ECO:0000259" key="4">
    <source>
        <dbReference type="PROSITE" id="PS50158"/>
    </source>
</evidence>
<dbReference type="GO" id="GO:0003676">
    <property type="term" value="F:nucleic acid binding"/>
    <property type="evidence" value="ECO:0007669"/>
    <property type="project" value="InterPro"/>
</dbReference>
<dbReference type="Pfam" id="PF14223">
    <property type="entry name" value="Retrotran_gag_2"/>
    <property type="match status" value="1"/>
</dbReference>
<feature type="compositionally biased region" description="Polar residues" evidence="3">
    <location>
        <begin position="898"/>
        <end position="916"/>
    </location>
</feature>
<dbReference type="InterPro" id="IPR036875">
    <property type="entry name" value="Znf_CCHC_sf"/>
</dbReference>
<feature type="compositionally biased region" description="Polar residues" evidence="3">
    <location>
        <begin position="289"/>
        <end position="304"/>
    </location>
</feature>
<evidence type="ECO:0000256" key="1">
    <source>
        <dbReference type="PROSITE-ProRule" id="PRU00047"/>
    </source>
</evidence>
<feature type="compositionally biased region" description="Acidic residues" evidence="3">
    <location>
        <begin position="525"/>
        <end position="534"/>
    </location>
</feature>
<proteinExistence type="predicted"/>
<feature type="region of interest" description="Disordered" evidence="3">
    <location>
        <begin position="827"/>
        <end position="867"/>
    </location>
</feature>
<keyword evidence="1" id="KW-0863">Zinc-finger</keyword>
<gene>
    <name evidence="5" type="ORF">QVD17_41471</name>
</gene>
<feature type="region of interest" description="Disordered" evidence="3">
    <location>
        <begin position="45"/>
        <end position="75"/>
    </location>
</feature>
<evidence type="ECO:0000256" key="3">
    <source>
        <dbReference type="SAM" id="MobiDB-lite"/>
    </source>
</evidence>
<dbReference type="AlphaFoldDB" id="A0AAD8JMS0"/>
<name>A0AAD8JMS0_TARER</name>
<dbReference type="PROSITE" id="PS50158">
    <property type="entry name" value="ZF_CCHC"/>
    <property type="match status" value="1"/>
</dbReference>
<dbReference type="GO" id="GO:0008270">
    <property type="term" value="F:zinc ion binding"/>
    <property type="evidence" value="ECO:0007669"/>
    <property type="project" value="UniProtKB-KW"/>
</dbReference>
<dbReference type="Proteomes" id="UP001229421">
    <property type="component" value="Unassembled WGS sequence"/>
</dbReference>
<accession>A0AAD8JMS0</accession>
<sequence length="1167" mass="133554">MAPNDDSDNRVPRLVNRADFKNWTLRLKHHLCSIDNDLWKSIEKGPHIPTQTTPDSASTYTKDSSEPYPEDNLSGEDLKKVKNDCKAYSLMCKGLPLQVLSRLDTYQTGYTLFKALKFICEGGEQLRSLKKQKLKRQLELFEHIAGESVHQMMNRFVHLTTEMTNAGAKTDLQDLNDRLLCALPSSWKQTVTLLKHTEKFPMDLDLLIAKIEEVEIDEGSRNNDRTGSHAQYKYIVNPANTVENAFLAQDATKFEEEGDLFVGASFYTDSSYFPSSPTYSQPQSPPRAQVQSQNLKNHAESQSSNVQAKVKDVMNILLQDDETKTAFTAFMASFQAYQGSHLSQMDVVLQDLFEMDPDDVEEMDLNWQMVMVAYRTQKHAYVNRSYKPHANKTVGFDKSKARCFNCNCYGHFSRECKAPKNQNFNDQASSSNQGQGQSSQQSSSYQQRNQRFFQKPYQSLPMPELKDEGKKPEDQTKALVVSVKDGYDWSAYAEQFTSDLTSNLALVCEIEEDWSEEGDIKVVDTESEDSEEYDWSAKSDPVEESESEIALMATSSESSSSIEQPKVSTDLPPNYVPLPADVKERLCSEQCIQQVEHYRTHSFKIGDKLSKHEKIHEQLKIDHKISDEKILSLKESWNKNLKELELVTKQLEEMTKNFEQEKVARAVTQVELTKVKSCKTMVKQLISERGNKTKTGLGFTHEPMPNSITQTLPENFNEFDHSPENERKFKEIQRSKSESEGSEVLMESLKEEDGVTTEADDEASNKSEPVLIQLVEYPELNPMSETVKEEAEFSGYNDPEYIKWKKEQKAQVADQLIKKQEVKKAEVSTAKKQKSKVMTNQSETKESKGKSVIKSNDNTKAQNVKTVKKKVSKGKTIKFVSAGTFDLNGSYGKPINSPIKSNSGLKTGSGPKSSAVNDKRIESKKVTRQNSLKSNQSPMQSNSQSKSPQKNQVNLKPNKTDNESRVGSTSKVNNRLFRISKKHCEICDRYNHATAECFFNRYCSYCDKRNHSSEECFYNKFCEICERRNHDTKDCFFRTNSTREMTPFSDFQRNQSFGFQNVNQSHSPVLRKFNRNNSVSNLQVNSFKPRALMVRNQKFENNLDPKLEERFIALRRKQSMHANGRNSFQHQNLLNETNFQNIQYQQITIADRFGKPKTVWAWVDQTN</sequence>
<feature type="compositionally biased region" description="Polar residues" evidence="3">
    <location>
        <begin position="853"/>
        <end position="863"/>
    </location>
</feature>
<feature type="region of interest" description="Disordered" evidence="3">
    <location>
        <begin position="890"/>
        <end position="970"/>
    </location>
</feature>
<protein>
    <recommendedName>
        <fullName evidence="4">CCHC-type domain-containing protein</fullName>
    </recommendedName>
</protein>
<dbReference type="EMBL" id="JAUHHV010000012">
    <property type="protein sequence ID" value="KAK1406183.1"/>
    <property type="molecule type" value="Genomic_DNA"/>
</dbReference>
<feature type="compositionally biased region" description="Low complexity" evidence="3">
    <location>
        <begin position="429"/>
        <end position="448"/>
    </location>
</feature>
<feature type="compositionally biased region" description="Basic and acidic residues" evidence="3">
    <location>
        <begin position="718"/>
        <end position="739"/>
    </location>
</feature>
<feature type="compositionally biased region" description="Low complexity" evidence="3">
    <location>
        <begin position="933"/>
        <end position="952"/>
    </location>
</feature>
<feature type="region of interest" description="Disordered" evidence="3">
    <location>
        <begin position="275"/>
        <end position="304"/>
    </location>
</feature>
<feature type="compositionally biased region" description="Polar residues" evidence="3">
    <location>
        <begin position="49"/>
        <end position="62"/>
    </location>
</feature>
<keyword evidence="6" id="KW-1185">Reference proteome</keyword>
<evidence type="ECO:0000313" key="6">
    <source>
        <dbReference type="Proteomes" id="UP001229421"/>
    </source>
</evidence>
<feature type="domain" description="CCHC-type" evidence="4">
    <location>
        <begin position="402"/>
        <end position="417"/>
    </location>
</feature>
<keyword evidence="1" id="KW-0479">Metal-binding</keyword>
<comment type="caution">
    <text evidence="5">The sequence shown here is derived from an EMBL/GenBank/DDBJ whole genome shotgun (WGS) entry which is preliminary data.</text>
</comment>
<reference evidence="5" key="1">
    <citation type="journal article" date="2023" name="bioRxiv">
        <title>Improved chromosome-level genome assembly for marigold (Tagetes erecta).</title>
        <authorList>
            <person name="Jiang F."/>
            <person name="Yuan L."/>
            <person name="Wang S."/>
            <person name="Wang H."/>
            <person name="Xu D."/>
            <person name="Wang A."/>
            <person name="Fan W."/>
        </authorList>
    </citation>
    <scope>NUCLEOTIDE SEQUENCE</scope>
    <source>
        <strain evidence="5">WSJ</strain>
        <tissue evidence="5">Leaf</tissue>
    </source>
</reference>
<evidence type="ECO:0000313" key="5">
    <source>
        <dbReference type="EMBL" id="KAK1406183.1"/>
    </source>
</evidence>
<feature type="region of interest" description="Disordered" evidence="3">
    <location>
        <begin position="715"/>
        <end position="765"/>
    </location>
</feature>
<feature type="region of interest" description="Disordered" evidence="3">
    <location>
        <begin position="423"/>
        <end position="448"/>
    </location>
</feature>
<feature type="coiled-coil region" evidence="2">
    <location>
        <begin position="634"/>
        <end position="664"/>
    </location>
</feature>
<feature type="region of interest" description="Disordered" evidence="3">
    <location>
        <begin position="521"/>
        <end position="574"/>
    </location>
</feature>
<keyword evidence="2" id="KW-0175">Coiled coil</keyword>
<dbReference type="SUPFAM" id="SSF57756">
    <property type="entry name" value="Retrovirus zinc finger-like domains"/>
    <property type="match status" value="1"/>
</dbReference>
<evidence type="ECO:0000256" key="2">
    <source>
        <dbReference type="SAM" id="Coils"/>
    </source>
</evidence>
<dbReference type="InterPro" id="IPR001878">
    <property type="entry name" value="Znf_CCHC"/>
</dbReference>
<organism evidence="5 6">
    <name type="scientific">Tagetes erecta</name>
    <name type="common">African marigold</name>
    <dbReference type="NCBI Taxonomy" id="13708"/>
    <lineage>
        <taxon>Eukaryota</taxon>
        <taxon>Viridiplantae</taxon>
        <taxon>Streptophyta</taxon>
        <taxon>Embryophyta</taxon>
        <taxon>Tracheophyta</taxon>
        <taxon>Spermatophyta</taxon>
        <taxon>Magnoliopsida</taxon>
        <taxon>eudicotyledons</taxon>
        <taxon>Gunneridae</taxon>
        <taxon>Pentapetalae</taxon>
        <taxon>asterids</taxon>
        <taxon>campanulids</taxon>
        <taxon>Asterales</taxon>
        <taxon>Asteraceae</taxon>
        <taxon>Asteroideae</taxon>
        <taxon>Heliantheae alliance</taxon>
        <taxon>Tageteae</taxon>
        <taxon>Tagetes</taxon>
    </lineage>
</organism>